<dbReference type="EMBL" id="JAGTXO010000014">
    <property type="protein sequence ID" value="KAG8464014.1"/>
    <property type="molecule type" value="Genomic_DNA"/>
</dbReference>
<accession>A0A8J5XNW7</accession>
<gene>
    <name evidence="3" type="ORF">KFE25_000182</name>
</gene>
<dbReference type="Gene3D" id="2.60.120.200">
    <property type="match status" value="1"/>
</dbReference>
<organism evidence="3 4">
    <name type="scientific">Diacronema lutheri</name>
    <name type="common">Unicellular marine alga</name>
    <name type="synonym">Monochrysis lutheri</name>
    <dbReference type="NCBI Taxonomy" id="2081491"/>
    <lineage>
        <taxon>Eukaryota</taxon>
        <taxon>Haptista</taxon>
        <taxon>Haptophyta</taxon>
        <taxon>Pavlovophyceae</taxon>
        <taxon>Pavlovales</taxon>
        <taxon>Pavlovaceae</taxon>
        <taxon>Diacronema</taxon>
    </lineage>
</organism>
<evidence type="ECO:0000313" key="4">
    <source>
        <dbReference type="Proteomes" id="UP000751190"/>
    </source>
</evidence>
<keyword evidence="4" id="KW-1185">Reference proteome</keyword>
<dbReference type="Proteomes" id="UP000751190">
    <property type="component" value="Unassembled WGS sequence"/>
</dbReference>
<reference evidence="3" key="1">
    <citation type="submission" date="2021-05" db="EMBL/GenBank/DDBJ databases">
        <title>The genome of the haptophyte Pavlova lutheri (Diacronema luteri, Pavlovales) - a model for lipid biosynthesis in eukaryotic algae.</title>
        <authorList>
            <person name="Hulatt C.J."/>
            <person name="Posewitz M.C."/>
        </authorList>
    </citation>
    <scope>NUCLEOTIDE SEQUENCE</scope>
    <source>
        <strain evidence="3">NIVA-4/92</strain>
    </source>
</reference>
<dbReference type="OrthoDB" id="4781at2759"/>
<dbReference type="SUPFAM" id="SSF49899">
    <property type="entry name" value="Concanavalin A-like lectins/glucanases"/>
    <property type="match status" value="1"/>
</dbReference>
<sequence length="390" mass="42843">MAESEMVAIDVECRWGSNVFVLPSCDPALTVAELREVASEEILVPLTRLKLIGLKTCSGRLAKDGDTLGSLRLARGAGARDGLPTLACICMGTVDAHALPPPTADAHVRDDLDDDASVAPPVDVMSPFEWLLRSGRLPAPYANLELVWSDNFEHDGPPDPARWSFDEDCNRWIHGSSHGELQQYTGAAARNAFVEGGRLVVEARREACEGCAFTSARLRTRGLGDWLYGRIEVCAKLPAAARGLWPAIWMLPTDTSELGAWPSSGEIDLAEHVGHEPGTIYASVHTALRNGRKGNHARRRANVPDAHAAYHAYALEWEPDELRFFVDGRCFLRVRRDNPSPAAWPFSRPFHLVLNLAVGGRWAGRHGIDPSAFPARLHVKYVRVFQLPQS</sequence>
<dbReference type="Gene3D" id="3.10.20.90">
    <property type="entry name" value="Phosphatidylinositol 3-kinase Catalytic Subunit, Chain A, domain 1"/>
    <property type="match status" value="1"/>
</dbReference>
<dbReference type="PANTHER" id="PTHR10963:SF55">
    <property type="entry name" value="GLYCOSIDE HYDROLASE FAMILY 16 PROTEIN"/>
    <property type="match status" value="1"/>
</dbReference>
<dbReference type="SUPFAM" id="SSF54236">
    <property type="entry name" value="Ubiquitin-like"/>
    <property type="match status" value="1"/>
</dbReference>
<feature type="domain" description="GH16" evidence="2">
    <location>
        <begin position="132"/>
        <end position="390"/>
    </location>
</feature>
<protein>
    <recommendedName>
        <fullName evidence="2">GH16 domain-containing protein</fullName>
    </recommendedName>
</protein>
<evidence type="ECO:0000256" key="1">
    <source>
        <dbReference type="ARBA" id="ARBA00006865"/>
    </source>
</evidence>
<dbReference type="InterPro" id="IPR050546">
    <property type="entry name" value="Glycosyl_Hydrlase_16"/>
</dbReference>
<dbReference type="OMA" id="RSKQGIW"/>
<evidence type="ECO:0000259" key="2">
    <source>
        <dbReference type="PROSITE" id="PS51762"/>
    </source>
</evidence>
<dbReference type="InterPro" id="IPR000757">
    <property type="entry name" value="Beta-glucanase-like"/>
</dbReference>
<dbReference type="AlphaFoldDB" id="A0A8J5XNW7"/>
<proteinExistence type="inferred from homology"/>
<dbReference type="Pfam" id="PF00722">
    <property type="entry name" value="Glyco_hydro_16"/>
    <property type="match status" value="1"/>
</dbReference>
<evidence type="ECO:0000313" key="3">
    <source>
        <dbReference type="EMBL" id="KAG8464014.1"/>
    </source>
</evidence>
<name>A0A8J5XNW7_DIALT</name>
<dbReference type="InterPro" id="IPR029071">
    <property type="entry name" value="Ubiquitin-like_domsf"/>
</dbReference>
<dbReference type="GO" id="GO:0004553">
    <property type="term" value="F:hydrolase activity, hydrolyzing O-glycosyl compounds"/>
    <property type="evidence" value="ECO:0007669"/>
    <property type="project" value="InterPro"/>
</dbReference>
<dbReference type="PROSITE" id="PS51762">
    <property type="entry name" value="GH16_2"/>
    <property type="match status" value="1"/>
</dbReference>
<comment type="caution">
    <text evidence="3">The sequence shown here is derived from an EMBL/GenBank/DDBJ whole genome shotgun (WGS) entry which is preliminary data.</text>
</comment>
<comment type="similarity">
    <text evidence="1">Belongs to the glycosyl hydrolase 16 family.</text>
</comment>
<dbReference type="InterPro" id="IPR013320">
    <property type="entry name" value="ConA-like_dom_sf"/>
</dbReference>
<dbReference type="CDD" id="cd08023">
    <property type="entry name" value="GH16_laminarinase_like"/>
    <property type="match status" value="1"/>
</dbReference>
<dbReference type="GO" id="GO:0005975">
    <property type="term" value="P:carbohydrate metabolic process"/>
    <property type="evidence" value="ECO:0007669"/>
    <property type="project" value="InterPro"/>
</dbReference>
<dbReference type="PANTHER" id="PTHR10963">
    <property type="entry name" value="GLYCOSYL HYDROLASE-RELATED"/>
    <property type="match status" value="1"/>
</dbReference>